<reference evidence="3" key="1">
    <citation type="journal article" date="2020" name="mSystems">
        <title>Genome- and Community-Level Interaction Insights into Carbon Utilization and Element Cycling Functions of Hydrothermarchaeota in Hydrothermal Sediment.</title>
        <authorList>
            <person name="Zhou Z."/>
            <person name="Liu Y."/>
            <person name="Xu W."/>
            <person name="Pan J."/>
            <person name="Luo Z.H."/>
            <person name="Li M."/>
        </authorList>
    </citation>
    <scope>NUCLEOTIDE SEQUENCE [LARGE SCALE GENOMIC DNA]</scope>
    <source>
        <strain evidence="3">SpSt-110</strain>
    </source>
</reference>
<dbReference type="GO" id="GO:0000150">
    <property type="term" value="F:DNA strand exchange activity"/>
    <property type="evidence" value="ECO:0007669"/>
    <property type="project" value="InterPro"/>
</dbReference>
<dbReference type="InterPro" id="IPR009057">
    <property type="entry name" value="Homeodomain-like_sf"/>
</dbReference>
<dbReference type="Pfam" id="PF02796">
    <property type="entry name" value="HTH_7"/>
    <property type="match status" value="1"/>
</dbReference>
<comment type="caution">
    <text evidence="3">The sequence shown here is derived from an EMBL/GenBank/DDBJ whole genome shotgun (WGS) entry which is preliminary data.</text>
</comment>
<feature type="domain" description="Resolvase HTH" evidence="1">
    <location>
        <begin position="8"/>
        <end position="43"/>
    </location>
</feature>
<dbReference type="Gene3D" id="1.10.10.60">
    <property type="entry name" value="Homeodomain-like"/>
    <property type="match status" value="2"/>
</dbReference>
<evidence type="ECO:0008006" key="4">
    <source>
        <dbReference type="Google" id="ProtNLM"/>
    </source>
</evidence>
<organism evidence="3">
    <name type="scientific">Thermogladius calderae</name>
    <dbReference type="NCBI Taxonomy" id="1200300"/>
    <lineage>
        <taxon>Archaea</taxon>
        <taxon>Thermoproteota</taxon>
        <taxon>Thermoprotei</taxon>
        <taxon>Desulfurococcales</taxon>
        <taxon>Desulfurococcaceae</taxon>
        <taxon>Thermogladius</taxon>
    </lineage>
</organism>
<dbReference type="InterPro" id="IPR025246">
    <property type="entry name" value="IS30-like_HTH"/>
</dbReference>
<dbReference type="Pfam" id="PF13936">
    <property type="entry name" value="HTH_38"/>
    <property type="match status" value="1"/>
</dbReference>
<evidence type="ECO:0000259" key="1">
    <source>
        <dbReference type="Pfam" id="PF02796"/>
    </source>
</evidence>
<evidence type="ECO:0000259" key="2">
    <source>
        <dbReference type="Pfam" id="PF13936"/>
    </source>
</evidence>
<evidence type="ECO:0000313" key="3">
    <source>
        <dbReference type="EMBL" id="HHP68208.1"/>
    </source>
</evidence>
<proteinExistence type="predicted"/>
<dbReference type="AlphaFoldDB" id="A0A7J3XZM5"/>
<name>A0A7J3XZM5_9CREN</name>
<dbReference type="SUPFAM" id="SSF46689">
    <property type="entry name" value="Homeodomain-like"/>
    <property type="match status" value="2"/>
</dbReference>
<sequence length="99" mass="11543">MVGKLVESEKVKRAVELYKQGVPIKKIVEEVHISTKTLYKALKERGEKLRKSSPRRLTGEEVEKIRKLYLEGYSIYRIAKELGLRPSRVYNVLKKLSIK</sequence>
<dbReference type="GO" id="GO:0003677">
    <property type="term" value="F:DNA binding"/>
    <property type="evidence" value="ECO:0007669"/>
    <property type="project" value="InterPro"/>
</dbReference>
<dbReference type="EMBL" id="DRYK01000066">
    <property type="protein sequence ID" value="HHP68208.1"/>
    <property type="molecule type" value="Genomic_DNA"/>
</dbReference>
<accession>A0A7J3XZM5</accession>
<protein>
    <recommendedName>
        <fullName evidence="4">Resolvase helix-turn-helix domain protein</fullName>
    </recommendedName>
</protein>
<dbReference type="InterPro" id="IPR006120">
    <property type="entry name" value="Resolvase_HTH_dom"/>
</dbReference>
<gene>
    <name evidence="3" type="ORF">ENM60_05440</name>
</gene>
<feature type="domain" description="Transposase IS30-like HTH" evidence="2">
    <location>
        <begin position="54"/>
        <end position="95"/>
    </location>
</feature>